<feature type="region of interest" description="Disordered" evidence="1">
    <location>
        <begin position="75"/>
        <end position="96"/>
    </location>
</feature>
<evidence type="ECO:0000256" key="1">
    <source>
        <dbReference type="SAM" id="MobiDB-lite"/>
    </source>
</evidence>
<protein>
    <submittedName>
        <fullName evidence="2">Uncharacterized protein</fullName>
    </submittedName>
</protein>
<gene>
    <name evidence="2" type="ORF">C8F04DRAFT_1367826</name>
</gene>
<name>A0AAD6WYV0_9AGAR</name>
<feature type="compositionally biased region" description="Polar residues" evidence="1">
    <location>
        <begin position="151"/>
        <end position="168"/>
    </location>
</feature>
<comment type="caution">
    <text evidence="2">The sequence shown here is derived from an EMBL/GenBank/DDBJ whole genome shotgun (WGS) entry which is preliminary data.</text>
</comment>
<sequence length="310" mass="33773">MPSLSLVYVPQFEDNKFVFEDGYGDAKGWDQVQNILGRHVAAKTSAGIWYIFQSFFVVSLGGTEIADHGSSDPTLHSACGVPHRKSTGRRGCGSSIEGAGTHVPRAAWLLELERRMRSGIGIASCGKKPSLFKVCLHRLRQWPPLLLGDQPLTSQSDEGPAESPQNHLPPTIARDLFLVPESHVRRCLTCQAVGPVPPPLPYPSLRKNFQGGPRPGNSHQNPEVEAFDGGSGLEPRVAWIKHTLEPKLPRPMILVHLPGRTECLSSHVLRQSIGSGLLSDGLHKIHFRGLTSPLTTLVTSPYTSACLPFI</sequence>
<dbReference type="EMBL" id="JARJCM010000092">
    <property type="protein sequence ID" value="KAJ7030337.1"/>
    <property type="molecule type" value="Genomic_DNA"/>
</dbReference>
<evidence type="ECO:0000313" key="3">
    <source>
        <dbReference type="Proteomes" id="UP001218188"/>
    </source>
</evidence>
<accession>A0AAD6WYV0</accession>
<reference evidence="2" key="1">
    <citation type="submission" date="2023-03" db="EMBL/GenBank/DDBJ databases">
        <title>Massive genome expansion in bonnet fungi (Mycena s.s.) driven by repeated elements and novel gene families across ecological guilds.</title>
        <authorList>
            <consortium name="Lawrence Berkeley National Laboratory"/>
            <person name="Harder C.B."/>
            <person name="Miyauchi S."/>
            <person name="Viragh M."/>
            <person name="Kuo A."/>
            <person name="Thoen E."/>
            <person name="Andreopoulos B."/>
            <person name="Lu D."/>
            <person name="Skrede I."/>
            <person name="Drula E."/>
            <person name="Henrissat B."/>
            <person name="Morin E."/>
            <person name="Kohler A."/>
            <person name="Barry K."/>
            <person name="LaButti K."/>
            <person name="Morin E."/>
            <person name="Salamov A."/>
            <person name="Lipzen A."/>
            <person name="Mereny Z."/>
            <person name="Hegedus B."/>
            <person name="Baldrian P."/>
            <person name="Stursova M."/>
            <person name="Weitz H."/>
            <person name="Taylor A."/>
            <person name="Grigoriev I.V."/>
            <person name="Nagy L.G."/>
            <person name="Martin F."/>
            <person name="Kauserud H."/>
        </authorList>
    </citation>
    <scope>NUCLEOTIDE SEQUENCE</scope>
    <source>
        <strain evidence="2">CBHHK200</strain>
    </source>
</reference>
<dbReference type="Proteomes" id="UP001218188">
    <property type="component" value="Unassembled WGS sequence"/>
</dbReference>
<feature type="region of interest" description="Disordered" evidence="1">
    <location>
        <begin position="147"/>
        <end position="169"/>
    </location>
</feature>
<dbReference type="AlphaFoldDB" id="A0AAD6WYV0"/>
<feature type="region of interest" description="Disordered" evidence="1">
    <location>
        <begin position="207"/>
        <end position="228"/>
    </location>
</feature>
<evidence type="ECO:0000313" key="2">
    <source>
        <dbReference type="EMBL" id="KAJ7030337.1"/>
    </source>
</evidence>
<organism evidence="2 3">
    <name type="scientific">Mycena alexandri</name>
    <dbReference type="NCBI Taxonomy" id="1745969"/>
    <lineage>
        <taxon>Eukaryota</taxon>
        <taxon>Fungi</taxon>
        <taxon>Dikarya</taxon>
        <taxon>Basidiomycota</taxon>
        <taxon>Agaricomycotina</taxon>
        <taxon>Agaricomycetes</taxon>
        <taxon>Agaricomycetidae</taxon>
        <taxon>Agaricales</taxon>
        <taxon>Marasmiineae</taxon>
        <taxon>Mycenaceae</taxon>
        <taxon>Mycena</taxon>
    </lineage>
</organism>
<keyword evidence="3" id="KW-1185">Reference proteome</keyword>
<proteinExistence type="predicted"/>